<feature type="transmembrane region" description="Helical" evidence="1">
    <location>
        <begin position="6"/>
        <end position="25"/>
    </location>
</feature>
<dbReference type="EMBL" id="AP018664">
    <property type="protein sequence ID" value="BBD99321.1"/>
    <property type="molecule type" value="Genomic_DNA"/>
</dbReference>
<keyword evidence="1" id="KW-0472">Membrane</keyword>
<proteinExistence type="predicted"/>
<keyword evidence="3" id="KW-1185">Reference proteome</keyword>
<dbReference type="Proteomes" id="UP000279959">
    <property type="component" value="Chromosome"/>
</dbReference>
<dbReference type="RefSeq" id="WP_066699838.1">
    <property type="nucleotide sequence ID" value="NZ_AP018664.1"/>
</dbReference>
<sequence length="290" mass="32012">MTIVKWTSILILTIIAGILLSQWLIDESVRQVPVCARLADPAFGRCLQNAELAVAQGESRITAIGIAVAIISTVALIVTIALTAQATAAATRAVELANEEIKQSKYVSSLELRPYLILEDVAIRYYCDIGGPVTGWSVAIKMQNAGSTPARYAVSRTQWQIFDVKPPGNFAFPWSGDVEDYSLVGPGGNITGNTEIIPAEVIDRVIRGEQRLHVWHWIEYQGFTPNERYRTETHVQMTLFAGTSQSRDLKFNANLHPRHNGMDEDCTCPLVTPYVTKAMRRSTPVSEHTA</sequence>
<keyword evidence="1" id="KW-0812">Transmembrane</keyword>
<protein>
    <submittedName>
        <fullName evidence="2">Uncharacterized protein</fullName>
    </submittedName>
</protein>
<gene>
    <name evidence="2" type="ORF">SAMIE_1028220</name>
</gene>
<reference evidence="2 3" key="1">
    <citation type="submission" date="2018-05" db="EMBL/GenBank/DDBJ databases">
        <title>Complete Genome Sequence of the Nonylphenol-Degrading Bacterium Sphingobium amiense DSM 16289T.</title>
        <authorList>
            <person name="Ootsuka M."/>
            <person name="Nishizawa T."/>
            <person name="Ohta H."/>
        </authorList>
    </citation>
    <scope>NUCLEOTIDE SEQUENCE [LARGE SCALE GENOMIC DNA]</scope>
    <source>
        <strain evidence="2 3">DSM 16289</strain>
    </source>
</reference>
<organism evidence="2 3">
    <name type="scientific">Sphingobium amiense</name>
    <dbReference type="NCBI Taxonomy" id="135719"/>
    <lineage>
        <taxon>Bacteria</taxon>
        <taxon>Pseudomonadati</taxon>
        <taxon>Pseudomonadota</taxon>
        <taxon>Alphaproteobacteria</taxon>
        <taxon>Sphingomonadales</taxon>
        <taxon>Sphingomonadaceae</taxon>
        <taxon>Sphingobium</taxon>
    </lineage>
</organism>
<evidence type="ECO:0000256" key="1">
    <source>
        <dbReference type="SAM" id="Phobius"/>
    </source>
</evidence>
<evidence type="ECO:0000313" key="3">
    <source>
        <dbReference type="Proteomes" id="UP000279959"/>
    </source>
</evidence>
<dbReference type="AlphaFoldDB" id="A0A494W520"/>
<dbReference type="KEGG" id="sami:SAMIE_1028220"/>
<keyword evidence="1" id="KW-1133">Transmembrane helix</keyword>
<accession>A0A494W520</accession>
<evidence type="ECO:0000313" key="2">
    <source>
        <dbReference type="EMBL" id="BBD99321.1"/>
    </source>
</evidence>
<feature type="transmembrane region" description="Helical" evidence="1">
    <location>
        <begin position="61"/>
        <end position="82"/>
    </location>
</feature>
<name>A0A494W520_9SPHN</name>